<accession>A0ABQ7JFX5</accession>
<dbReference type="PROSITE" id="PS50102">
    <property type="entry name" value="RRM"/>
    <property type="match status" value="2"/>
</dbReference>
<evidence type="ECO:0000256" key="2">
    <source>
        <dbReference type="ARBA" id="ARBA00022884"/>
    </source>
</evidence>
<proteinExistence type="predicted"/>
<reference evidence="5 6" key="1">
    <citation type="journal article" date="2020" name="bioRxiv">
        <title>Metabolic contributions of an alphaproteobacterial endosymbiont in the apicomplexan Cardiosporidium cionae.</title>
        <authorList>
            <person name="Hunter E.S."/>
            <person name="Paight C.J."/>
            <person name="Lane C.E."/>
        </authorList>
    </citation>
    <scope>NUCLEOTIDE SEQUENCE [LARGE SCALE GENOMIC DNA]</scope>
    <source>
        <strain evidence="5">ESH_2018</strain>
    </source>
</reference>
<keyword evidence="1" id="KW-0677">Repeat</keyword>
<dbReference type="InterPro" id="IPR000504">
    <property type="entry name" value="RRM_dom"/>
</dbReference>
<sequence>MRGETFEDGKIFVGGLSQESTKETMRRHFAEFGNITDCVVMVDNATGRSRGFGFVTFDNAEAIDAVLASKQMLDGKEVDCKRACPRESMSHSSRDTSQGLSNSLNTDKIFVGGLPDVSTEEFKSYFEKYGRVVDAVLMTDKSNNRPRGFGFVTFENPEVVEEVVRHYSNHQLRGKWVEVKKATPKEQMNRGGRSMAGGNLYGGNAGYPKWSYNGYGMDRRGAGNAMYAMYGGNTYYDAYQGGNAYSGEGAGARSDYSYGRPSPSTDTYGQQGLSYTPAVAGGYGVGGGNRGYAPGYGTYDNLGQANAAYNNYGASGQYAAAAGVYAQHGPQRGNRSIYGRSFPY</sequence>
<feature type="domain" description="RRM" evidence="4">
    <location>
        <begin position="9"/>
        <end position="85"/>
    </location>
</feature>
<dbReference type="PANTHER" id="PTHR48032:SF6">
    <property type="entry name" value="RNA-BINDING (RRM_RBD_RNP MOTIFS) FAMILY PROTEIN"/>
    <property type="match status" value="1"/>
</dbReference>
<dbReference type="EMBL" id="JADAQX010000014">
    <property type="protein sequence ID" value="KAF8822916.1"/>
    <property type="molecule type" value="Genomic_DNA"/>
</dbReference>
<evidence type="ECO:0000256" key="1">
    <source>
        <dbReference type="ARBA" id="ARBA00022737"/>
    </source>
</evidence>
<dbReference type="SMART" id="SM00360">
    <property type="entry name" value="RRM"/>
    <property type="match status" value="2"/>
</dbReference>
<evidence type="ECO:0000313" key="5">
    <source>
        <dbReference type="EMBL" id="KAF8822916.1"/>
    </source>
</evidence>
<evidence type="ECO:0000313" key="6">
    <source>
        <dbReference type="Proteomes" id="UP000823046"/>
    </source>
</evidence>
<evidence type="ECO:0000259" key="4">
    <source>
        <dbReference type="PROSITE" id="PS50102"/>
    </source>
</evidence>
<keyword evidence="2 3" id="KW-0694">RNA-binding</keyword>
<dbReference type="SUPFAM" id="SSF54928">
    <property type="entry name" value="RNA-binding domain, RBD"/>
    <property type="match status" value="2"/>
</dbReference>
<dbReference type="InterPro" id="IPR012677">
    <property type="entry name" value="Nucleotide-bd_a/b_plait_sf"/>
</dbReference>
<dbReference type="InterPro" id="IPR035979">
    <property type="entry name" value="RBD_domain_sf"/>
</dbReference>
<gene>
    <name evidence="5" type="ORF">IE077_002056</name>
</gene>
<feature type="domain" description="RRM" evidence="4">
    <location>
        <begin position="107"/>
        <end position="184"/>
    </location>
</feature>
<keyword evidence="6" id="KW-1185">Reference proteome</keyword>
<evidence type="ECO:0000256" key="3">
    <source>
        <dbReference type="PROSITE-ProRule" id="PRU00176"/>
    </source>
</evidence>
<dbReference type="Pfam" id="PF00076">
    <property type="entry name" value="RRM_1"/>
    <property type="match status" value="2"/>
</dbReference>
<dbReference type="Gene3D" id="3.30.70.330">
    <property type="match status" value="2"/>
</dbReference>
<organism evidence="5 6">
    <name type="scientific">Cardiosporidium cionae</name>
    <dbReference type="NCBI Taxonomy" id="476202"/>
    <lineage>
        <taxon>Eukaryota</taxon>
        <taxon>Sar</taxon>
        <taxon>Alveolata</taxon>
        <taxon>Apicomplexa</taxon>
        <taxon>Aconoidasida</taxon>
        <taxon>Nephromycida</taxon>
        <taxon>Cardiosporidium</taxon>
    </lineage>
</organism>
<protein>
    <recommendedName>
        <fullName evidence="4">RRM domain-containing protein</fullName>
    </recommendedName>
</protein>
<dbReference type="PANTHER" id="PTHR48032">
    <property type="entry name" value="RNA-BINDING PROTEIN MUSASHI HOMOLOG RBP6"/>
    <property type="match status" value="1"/>
</dbReference>
<name>A0ABQ7JFX5_9APIC</name>
<comment type="caution">
    <text evidence="5">The sequence shown here is derived from an EMBL/GenBank/DDBJ whole genome shotgun (WGS) entry which is preliminary data.</text>
</comment>
<dbReference type="Proteomes" id="UP000823046">
    <property type="component" value="Unassembled WGS sequence"/>
</dbReference>